<evidence type="ECO:0000256" key="10">
    <source>
        <dbReference type="SAM" id="Phobius"/>
    </source>
</evidence>
<feature type="transmembrane region" description="Helical" evidence="10">
    <location>
        <begin position="45"/>
        <end position="64"/>
    </location>
</feature>
<keyword evidence="3" id="KW-0813">Transport</keyword>
<comment type="subcellular location">
    <subcellularLocation>
        <location evidence="1">Cell membrane</location>
        <topology evidence="1">Multi-pass membrane protein</topology>
    </subcellularLocation>
</comment>
<dbReference type="Pfam" id="PF03083">
    <property type="entry name" value="MtN3_slv"/>
    <property type="match status" value="3"/>
</dbReference>
<sequence length="536" mass="59965">MYIRYATRDSKICTLKMLAVSVVALLVTIPLSYFLSHFGNRLEVVGKICTVSSLVVFISPLWDIASTNVSENPRFVSVRGVIFTSTILWTYCGSLESNAPIIVINAIGGILESVYITMYICYATRDSMIRTFKMLASSVVALLACTTSSLLMFISPVFDIVRVVKTRNVEPHVLLAVAGHDCQRSCLGSPQHARVLKHPITGEVFVSGLFELWPKLITPLMCLFTPHVLVFSRLTFKKIPSEISVGSHGSLKYVLIFTSTVLWTYYGSLEVNWAIIVIKTIGDILKSVYITMYIRYATRGSKIRTLKMLAVSVTALLVTIPLSYFLSHFGNRLEVVGKICTVSSLVVFISPLWDIVKISRVPRFVSVRGVIFTSTILLWTYYGSLESNAPIIVINAIGGILESVYITMYICYATKDSKIRTLKMLAVIVVALLVTIPLSYFLSHFGNRLEVVCKICTVSFLVVFISPLWNIYGLLKPVMWSTHVLLAVAGLDCQRSCVVCVRCYYTRLQCCGFKRFWIITGLRPDRGILRYPRSSV</sequence>
<keyword evidence="8 10" id="KW-1133">Transmembrane helix</keyword>
<dbReference type="InterPro" id="IPR047664">
    <property type="entry name" value="SWEET"/>
</dbReference>
<feature type="transmembrane region" description="Helical" evidence="10">
    <location>
        <begin position="134"/>
        <end position="158"/>
    </location>
</feature>
<dbReference type="PANTHER" id="PTHR10791:SF222">
    <property type="entry name" value="BIDIRECTIONAL SUGAR TRANSPORTER SWEET15"/>
    <property type="match status" value="1"/>
</dbReference>
<evidence type="ECO:0000256" key="3">
    <source>
        <dbReference type="ARBA" id="ARBA00022448"/>
    </source>
</evidence>
<dbReference type="InterPro" id="IPR004316">
    <property type="entry name" value="SWEET_rpt"/>
</dbReference>
<feature type="transmembrane region" description="Helical" evidence="10">
    <location>
        <begin position="335"/>
        <end position="353"/>
    </location>
</feature>
<evidence type="ECO:0000256" key="7">
    <source>
        <dbReference type="ARBA" id="ARBA00022737"/>
    </source>
</evidence>
<feature type="transmembrane region" description="Helical" evidence="10">
    <location>
        <begin position="12"/>
        <end position="33"/>
    </location>
</feature>
<evidence type="ECO:0000256" key="8">
    <source>
        <dbReference type="ARBA" id="ARBA00022989"/>
    </source>
</evidence>
<evidence type="ECO:0000256" key="2">
    <source>
        <dbReference type="ARBA" id="ARBA00007809"/>
    </source>
</evidence>
<keyword evidence="5" id="KW-0762">Sugar transport</keyword>
<accession>A0ABD3CF20</accession>
<comment type="caution">
    <text evidence="11">The sequence shown here is derived from an EMBL/GenBank/DDBJ whole genome shotgun (WGS) entry which is preliminary data.</text>
</comment>
<keyword evidence="9 10" id="KW-0472">Membrane</keyword>
<keyword evidence="7" id="KW-0677">Repeat</keyword>
<dbReference type="Proteomes" id="UP001632038">
    <property type="component" value="Unassembled WGS sequence"/>
</dbReference>
<feature type="transmembrane region" description="Helical" evidence="10">
    <location>
        <begin position="449"/>
        <end position="472"/>
    </location>
</feature>
<feature type="transmembrane region" description="Helical" evidence="10">
    <location>
        <begin position="248"/>
        <end position="266"/>
    </location>
</feature>
<feature type="transmembrane region" description="Helical" evidence="10">
    <location>
        <begin position="101"/>
        <end position="122"/>
    </location>
</feature>
<evidence type="ECO:0000256" key="5">
    <source>
        <dbReference type="ARBA" id="ARBA00022597"/>
    </source>
</evidence>
<keyword evidence="4" id="KW-1003">Cell membrane</keyword>
<feature type="transmembrane region" description="Helical" evidence="10">
    <location>
        <begin position="424"/>
        <end position="443"/>
    </location>
</feature>
<feature type="transmembrane region" description="Helical" evidence="10">
    <location>
        <begin position="306"/>
        <end position="329"/>
    </location>
</feature>
<dbReference type="EMBL" id="JAVIJP010000036">
    <property type="protein sequence ID" value="KAL3628102.1"/>
    <property type="molecule type" value="Genomic_DNA"/>
</dbReference>
<organism evidence="11 12">
    <name type="scientific">Castilleja foliolosa</name>
    <dbReference type="NCBI Taxonomy" id="1961234"/>
    <lineage>
        <taxon>Eukaryota</taxon>
        <taxon>Viridiplantae</taxon>
        <taxon>Streptophyta</taxon>
        <taxon>Embryophyta</taxon>
        <taxon>Tracheophyta</taxon>
        <taxon>Spermatophyta</taxon>
        <taxon>Magnoliopsida</taxon>
        <taxon>eudicotyledons</taxon>
        <taxon>Gunneridae</taxon>
        <taxon>Pentapetalae</taxon>
        <taxon>asterids</taxon>
        <taxon>lamiids</taxon>
        <taxon>Lamiales</taxon>
        <taxon>Orobanchaceae</taxon>
        <taxon>Pedicularideae</taxon>
        <taxon>Castillejinae</taxon>
        <taxon>Castilleja</taxon>
    </lineage>
</organism>
<feature type="transmembrane region" description="Helical" evidence="10">
    <location>
        <begin position="76"/>
        <end position="95"/>
    </location>
</feature>
<feature type="transmembrane region" description="Helical" evidence="10">
    <location>
        <begin position="272"/>
        <end position="294"/>
    </location>
</feature>
<dbReference type="PANTHER" id="PTHR10791">
    <property type="entry name" value="RAG1-ACTIVATING PROTEIN 1"/>
    <property type="match status" value="1"/>
</dbReference>
<reference evidence="12" key="1">
    <citation type="journal article" date="2024" name="IScience">
        <title>Strigolactones Initiate the Formation of Haustorium-like Structures in Castilleja.</title>
        <authorList>
            <person name="Buerger M."/>
            <person name="Peterson D."/>
            <person name="Chory J."/>
        </authorList>
    </citation>
    <scope>NUCLEOTIDE SEQUENCE [LARGE SCALE GENOMIC DNA]</scope>
</reference>
<dbReference type="Gene3D" id="1.20.1280.290">
    <property type="match status" value="3"/>
</dbReference>
<keyword evidence="12" id="KW-1185">Reference proteome</keyword>
<evidence type="ECO:0000256" key="6">
    <source>
        <dbReference type="ARBA" id="ARBA00022692"/>
    </source>
</evidence>
<evidence type="ECO:0000256" key="1">
    <source>
        <dbReference type="ARBA" id="ARBA00004651"/>
    </source>
</evidence>
<evidence type="ECO:0000256" key="4">
    <source>
        <dbReference type="ARBA" id="ARBA00022475"/>
    </source>
</evidence>
<dbReference type="AlphaFoldDB" id="A0ABD3CF20"/>
<proteinExistence type="inferred from homology"/>
<comment type="similarity">
    <text evidence="2">Belongs to the SWEET sugar transporter family.</text>
</comment>
<evidence type="ECO:0000313" key="12">
    <source>
        <dbReference type="Proteomes" id="UP001632038"/>
    </source>
</evidence>
<evidence type="ECO:0000256" key="9">
    <source>
        <dbReference type="ARBA" id="ARBA00023136"/>
    </source>
</evidence>
<keyword evidence="6 10" id="KW-0812">Transmembrane</keyword>
<feature type="transmembrane region" description="Helical" evidence="10">
    <location>
        <begin position="365"/>
        <end position="383"/>
    </location>
</feature>
<dbReference type="GO" id="GO:0005886">
    <property type="term" value="C:plasma membrane"/>
    <property type="evidence" value="ECO:0007669"/>
    <property type="project" value="UniProtKB-SubCell"/>
</dbReference>
<feature type="transmembrane region" description="Helical" evidence="10">
    <location>
        <begin position="216"/>
        <end position="236"/>
    </location>
</feature>
<evidence type="ECO:0000313" key="11">
    <source>
        <dbReference type="EMBL" id="KAL3628102.1"/>
    </source>
</evidence>
<gene>
    <name evidence="11" type="ORF">CASFOL_027148</name>
</gene>
<feature type="transmembrane region" description="Helical" evidence="10">
    <location>
        <begin position="389"/>
        <end position="412"/>
    </location>
</feature>
<name>A0ABD3CF20_9LAMI</name>
<protein>
    <submittedName>
        <fullName evidence="11">Uncharacterized protein</fullName>
    </submittedName>
</protein>